<feature type="region of interest" description="Disordered" evidence="1">
    <location>
        <begin position="280"/>
        <end position="315"/>
    </location>
</feature>
<keyword evidence="2" id="KW-0472">Membrane</keyword>
<comment type="caution">
    <text evidence="3">The sequence shown here is derived from an EMBL/GenBank/DDBJ whole genome shotgun (WGS) entry which is preliminary data.</text>
</comment>
<dbReference type="AlphaFoldDB" id="A0AAN6FG02"/>
<sequence length="315" mass="35063">MAGLSRVLIARRWRIPPVIIALIVLEFPLTVACLALYGIADPDTYRTKLWQNGYDKGFNSAPNSILYNYANYKPAYTPMIWSSQMVQFNIAIAVLSMFLLLAKATLYLLHIYLPVISAFISIAEVAIYAVSLKNQSTPDHSDPAHIISGLPWYLSKGCSYADPANYGFCMQARAVFGVTCVMILKFDTSALFSCYFIWSVYSMWPTAAERAERKAHKQSDIELKRVNEYSPDNELSREEIWERNRQMFLNLPKTPNTPGFGGRGGGTSPMTPRTVAFTQLNGGAGPSQGMGMPSTRQQLRDRFGGGGDSRVPDAR</sequence>
<name>A0AAN6FG02_9PEZI</name>
<keyword evidence="2" id="KW-0812">Transmembrane</keyword>
<reference evidence="3" key="1">
    <citation type="submission" date="2021-12" db="EMBL/GenBank/DDBJ databases">
        <title>Black yeast isolated from Biological Soil Crust.</title>
        <authorList>
            <person name="Kurbessoian T."/>
        </authorList>
    </citation>
    <scope>NUCLEOTIDE SEQUENCE</scope>
    <source>
        <strain evidence="3">CCFEE 5208</strain>
    </source>
</reference>
<dbReference type="Proteomes" id="UP001168146">
    <property type="component" value="Unassembled WGS sequence"/>
</dbReference>
<protein>
    <submittedName>
        <fullName evidence="3">Uncharacterized protein</fullName>
    </submittedName>
</protein>
<evidence type="ECO:0000313" key="4">
    <source>
        <dbReference type="Proteomes" id="UP001168146"/>
    </source>
</evidence>
<evidence type="ECO:0000256" key="1">
    <source>
        <dbReference type="SAM" id="MobiDB-lite"/>
    </source>
</evidence>
<organism evidence="3 4">
    <name type="scientific">Friedmanniomyces endolithicus</name>
    <dbReference type="NCBI Taxonomy" id="329885"/>
    <lineage>
        <taxon>Eukaryota</taxon>
        <taxon>Fungi</taxon>
        <taxon>Dikarya</taxon>
        <taxon>Ascomycota</taxon>
        <taxon>Pezizomycotina</taxon>
        <taxon>Dothideomycetes</taxon>
        <taxon>Dothideomycetidae</taxon>
        <taxon>Mycosphaerellales</taxon>
        <taxon>Teratosphaeriaceae</taxon>
        <taxon>Friedmanniomyces</taxon>
    </lineage>
</organism>
<evidence type="ECO:0000256" key="2">
    <source>
        <dbReference type="SAM" id="Phobius"/>
    </source>
</evidence>
<feature type="transmembrane region" description="Helical" evidence="2">
    <location>
        <begin position="109"/>
        <end position="130"/>
    </location>
</feature>
<feature type="transmembrane region" description="Helical" evidence="2">
    <location>
        <begin position="79"/>
        <end position="102"/>
    </location>
</feature>
<proteinExistence type="predicted"/>
<keyword evidence="2" id="KW-1133">Transmembrane helix</keyword>
<dbReference type="EMBL" id="JASUXU010000041">
    <property type="protein sequence ID" value="KAK0317727.1"/>
    <property type="molecule type" value="Genomic_DNA"/>
</dbReference>
<feature type="transmembrane region" description="Helical" evidence="2">
    <location>
        <begin position="18"/>
        <end position="40"/>
    </location>
</feature>
<accession>A0AAN6FG02</accession>
<evidence type="ECO:0000313" key="3">
    <source>
        <dbReference type="EMBL" id="KAK0317727.1"/>
    </source>
</evidence>
<gene>
    <name evidence="3" type="ORF">LTR82_011244</name>
</gene>